<feature type="non-terminal residue" evidence="2">
    <location>
        <position position="1"/>
    </location>
</feature>
<name>A0AAD9PRY6_ACRCE</name>
<sequence length="96" mass="10874">MSPRVGPVVMALLQLLGNLAPLVSSQFPYKMAQQYPQSPDVSNTYVSQAQPAWHYSNYFIRAPQQNGPQQWQTRPQRDPLFIYVPPQNTGQIATQT</sequence>
<proteinExistence type="predicted"/>
<accession>A0AAD9PRY6</accession>
<feature type="signal peptide" evidence="1">
    <location>
        <begin position="1"/>
        <end position="25"/>
    </location>
</feature>
<evidence type="ECO:0000313" key="2">
    <source>
        <dbReference type="EMBL" id="KAK2547979.1"/>
    </source>
</evidence>
<evidence type="ECO:0000256" key="1">
    <source>
        <dbReference type="SAM" id="SignalP"/>
    </source>
</evidence>
<feature type="chain" id="PRO_5042249062" evidence="1">
    <location>
        <begin position="26"/>
        <end position="96"/>
    </location>
</feature>
<dbReference type="Proteomes" id="UP001249851">
    <property type="component" value="Unassembled WGS sequence"/>
</dbReference>
<comment type="caution">
    <text evidence="2">The sequence shown here is derived from an EMBL/GenBank/DDBJ whole genome shotgun (WGS) entry which is preliminary data.</text>
</comment>
<gene>
    <name evidence="2" type="ORF">P5673_031923</name>
</gene>
<organism evidence="2 3">
    <name type="scientific">Acropora cervicornis</name>
    <name type="common">Staghorn coral</name>
    <dbReference type="NCBI Taxonomy" id="6130"/>
    <lineage>
        <taxon>Eukaryota</taxon>
        <taxon>Metazoa</taxon>
        <taxon>Cnidaria</taxon>
        <taxon>Anthozoa</taxon>
        <taxon>Hexacorallia</taxon>
        <taxon>Scleractinia</taxon>
        <taxon>Astrocoeniina</taxon>
        <taxon>Acroporidae</taxon>
        <taxon>Acropora</taxon>
    </lineage>
</organism>
<dbReference type="AlphaFoldDB" id="A0AAD9PRY6"/>
<dbReference type="EMBL" id="JARQWQ010000160">
    <property type="protein sequence ID" value="KAK2547979.1"/>
    <property type="molecule type" value="Genomic_DNA"/>
</dbReference>
<reference evidence="2" key="1">
    <citation type="journal article" date="2023" name="G3 (Bethesda)">
        <title>Whole genome assembly and annotation of the endangered Caribbean coral Acropora cervicornis.</title>
        <authorList>
            <person name="Selwyn J.D."/>
            <person name="Vollmer S.V."/>
        </authorList>
    </citation>
    <scope>NUCLEOTIDE SEQUENCE</scope>
    <source>
        <strain evidence="2">K2</strain>
    </source>
</reference>
<protein>
    <submittedName>
        <fullName evidence="2">Uncharacterized protein</fullName>
    </submittedName>
</protein>
<keyword evidence="1" id="KW-0732">Signal</keyword>
<evidence type="ECO:0000313" key="3">
    <source>
        <dbReference type="Proteomes" id="UP001249851"/>
    </source>
</evidence>
<reference evidence="2" key="2">
    <citation type="journal article" date="2023" name="Science">
        <title>Genomic signatures of disease resistance in endangered staghorn corals.</title>
        <authorList>
            <person name="Vollmer S.V."/>
            <person name="Selwyn J.D."/>
            <person name="Despard B.A."/>
            <person name="Roesel C.L."/>
        </authorList>
    </citation>
    <scope>NUCLEOTIDE SEQUENCE</scope>
    <source>
        <strain evidence="2">K2</strain>
    </source>
</reference>
<keyword evidence="3" id="KW-1185">Reference proteome</keyword>